<name>A0A5Q2RMU0_9ACTN</name>
<dbReference type="NCBIfam" id="TIGR01512">
    <property type="entry name" value="ATPase-IB2_Cd"/>
    <property type="match status" value="1"/>
</dbReference>
<dbReference type="PANTHER" id="PTHR48085">
    <property type="entry name" value="CADMIUM/ZINC-TRANSPORTING ATPASE HMA2-RELATED"/>
    <property type="match status" value="1"/>
</dbReference>
<dbReference type="SUPFAM" id="SSF81665">
    <property type="entry name" value="Calcium ATPase, transmembrane domain M"/>
    <property type="match status" value="1"/>
</dbReference>
<dbReference type="GO" id="GO:0005524">
    <property type="term" value="F:ATP binding"/>
    <property type="evidence" value="ECO:0007669"/>
    <property type="project" value="UniProtKB-UniRule"/>
</dbReference>
<proteinExistence type="inferred from homology"/>
<dbReference type="KEGG" id="atq:GH723_14720"/>
<keyword evidence="8" id="KW-0067">ATP-binding</keyword>
<dbReference type="InterPro" id="IPR059000">
    <property type="entry name" value="ATPase_P-type_domA"/>
</dbReference>
<dbReference type="SUPFAM" id="SSF56784">
    <property type="entry name" value="HAD-like"/>
    <property type="match status" value="1"/>
</dbReference>
<dbReference type="SUPFAM" id="SSF81653">
    <property type="entry name" value="Calcium ATPase, transduction domain A"/>
    <property type="match status" value="1"/>
</dbReference>
<dbReference type="InterPro" id="IPR027256">
    <property type="entry name" value="P-typ_ATPase_IB"/>
</dbReference>
<dbReference type="GO" id="GO:0005886">
    <property type="term" value="C:plasma membrane"/>
    <property type="evidence" value="ECO:0007669"/>
    <property type="project" value="UniProtKB-SubCell"/>
</dbReference>
<reference evidence="11 12" key="1">
    <citation type="submission" date="2019-11" db="EMBL/GenBank/DDBJ databases">
        <authorList>
            <person name="He Y."/>
        </authorList>
    </citation>
    <scope>NUCLEOTIDE SEQUENCE [LARGE SCALE GENOMIC DNA]</scope>
    <source>
        <strain evidence="11 12">SCSIO 58843</strain>
    </source>
</reference>
<evidence type="ECO:0000256" key="6">
    <source>
        <dbReference type="ARBA" id="ARBA00022989"/>
    </source>
</evidence>
<keyword evidence="5" id="KW-1278">Translocase</keyword>
<dbReference type="InterPro" id="IPR023214">
    <property type="entry name" value="HAD_sf"/>
</dbReference>
<dbReference type="InterPro" id="IPR018303">
    <property type="entry name" value="ATPase_P-typ_P_site"/>
</dbReference>
<dbReference type="SFLD" id="SFLDS00003">
    <property type="entry name" value="Haloacid_Dehalogenase"/>
    <property type="match status" value="1"/>
</dbReference>
<feature type="domain" description="P-type ATPase A" evidence="10">
    <location>
        <begin position="132"/>
        <end position="233"/>
    </location>
</feature>
<keyword evidence="8" id="KW-0547">Nucleotide-binding</keyword>
<feature type="transmembrane region" description="Helical" evidence="8">
    <location>
        <begin position="27"/>
        <end position="45"/>
    </location>
</feature>
<dbReference type="GO" id="GO:0015086">
    <property type="term" value="F:cadmium ion transmembrane transporter activity"/>
    <property type="evidence" value="ECO:0007669"/>
    <property type="project" value="TreeGrafter"/>
</dbReference>
<dbReference type="Gene3D" id="3.40.50.1000">
    <property type="entry name" value="HAD superfamily/HAD-like"/>
    <property type="match status" value="1"/>
</dbReference>
<organism evidence="11 12">
    <name type="scientific">Actinomarinicola tropica</name>
    <dbReference type="NCBI Taxonomy" id="2789776"/>
    <lineage>
        <taxon>Bacteria</taxon>
        <taxon>Bacillati</taxon>
        <taxon>Actinomycetota</taxon>
        <taxon>Acidimicrobiia</taxon>
        <taxon>Acidimicrobiales</taxon>
        <taxon>Iamiaceae</taxon>
        <taxon>Actinomarinicola</taxon>
    </lineage>
</organism>
<comment type="similarity">
    <text evidence="2 8">Belongs to the cation transport ATPase (P-type) (TC 3.A.3) family. Type IB subfamily.</text>
</comment>
<dbReference type="PRINTS" id="PR00119">
    <property type="entry name" value="CATATPASE"/>
</dbReference>
<feature type="transmembrane region" description="Helical" evidence="8">
    <location>
        <begin position="253"/>
        <end position="271"/>
    </location>
</feature>
<dbReference type="PRINTS" id="PR00941">
    <property type="entry name" value="CDATPASE"/>
</dbReference>
<keyword evidence="4 8" id="KW-0479">Metal-binding</keyword>
<dbReference type="Gene3D" id="2.70.150.10">
    <property type="entry name" value="Calcium-transporting ATPase, cytoplasmic transduction domain A"/>
    <property type="match status" value="1"/>
</dbReference>
<keyword evidence="6 8" id="KW-1133">Transmembrane helix</keyword>
<evidence type="ECO:0000313" key="12">
    <source>
        <dbReference type="Proteomes" id="UP000334019"/>
    </source>
</evidence>
<dbReference type="GO" id="GO:0016887">
    <property type="term" value="F:ATP hydrolysis activity"/>
    <property type="evidence" value="ECO:0007669"/>
    <property type="project" value="InterPro"/>
</dbReference>
<evidence type="ECO:0000313" key="11">
    <source>
        <dbReference type="EMBL" id="QGG96252.1"/>
    </source>
</evidence>
<dbReference type="NCBIfam" id="TIGR01494">
    <property type="entry name" value="ATPase_P-type"/>
    <property type="match status" value="1"/>
</dbReference>
<dbReference type="InterPro" id="IPR008250">
    <property type="entry name" value="ATPase_P-typ_transduc_dom_A_sf"/>
</dbReference>
<keyword evidence="8" id="KW-1003">Cell membrane</keyword>
<dbReference type="SFLD" id="SFLDF00027">
    <property type="entry name" value="p-type_atpase"/>
    <property type="match status" value="1"/>
</dbReference>
<evidence type="ECO:0000256" key="4">
    <source>
        <dbReference type="ARBA" id="ARBA00022723"/>
    </source>
</evidence>
<dbReference type="InterPro" id="IPR036412">
    <property type="entry name" value="HAD-like_sf"/>
</dbReference>
<feature type="region of interest" description="Disordered" evidence="9">
    <location>
        <begin position="626"/>
        <end position="647"/>
    </location>
</feature>
<dbReference type="InterPro" id="IPR044492">
    <property type="entry name" value="P_typ_ATPase_HD_dom"/>
</dbReference>
<feature type="transmembrane region" description="Helical" evidence="8">
    <location>
        <begin position="283"/>
        <end position="308"/>
    </location>
</feature>
<dbReference type="EC" id="3.6.3.3" evidence="11"/>
<keyword evidence="3 8" id="KW-0812">Transmembrane</keyword>
<dbReference type="CDD" id="cd02079">
    <property type="entry name" value="P-type_ATPase_HM"/>
    <property type="match status" value="1"/>
</dbReference>
<keyword evidence="11" id="KW-0378">Hydrolase</keyword>
<evidence type="ECO:0000259" key="10">
    <source>
        <dbReference type="Pfam" id="PF00122"/>
    </source>
</evidence>
<dbReference type="SFLD" id="SFLDG00002">
    <property type="entry name" value="C1.7:_P-type_atpase_like"/>
    <property type="match status" value="1"/>
</dbReference>
<dbReference type="AlphaFoldDB" id="A0A5Q2RMU0"/>
<dbReference type="PROSITE" id="PS00154">
    <property type="entry name" value="ATPASE_E1_E2"/>
    <property type="match status" value="1"/>
</dbReference>
<dbReference type="InterPro" id="IPR023298">
    <property type="entry name" value="ATPase_P-typ_TM_dom_sf"/>
</dbReference>
<feature type="transmembrane region" description="Helical" evidence="8">
    <location>
        <begin position="51"/>
        <end position="68"/>
    </location>
</feature>
<dbReference type="GO" id="GO:0046872">
    <property type="term" value="F:metal ion binding"/>
    <property type="evidence" value="ECO:0007669"/>
    <property type="project" value="UniProtKB-KW"/>
</dbReference>
<evidence type="ECO:0000256" key="5">
    <source>
        <dbReference type="ARBA" id="ARBA00022967"/>
    </source>
</evidence>
<dbReference type="GO" id="GO:0019829">
    <property type="term" value="F:ATPase-coupled monoatomic cation transmembrane transporter activity"/>
    <property type="evidence" value="ECO:0007669"/>
    <property type="project" value="InterPro"/>
</dbReference>
<dbReference type="NCBIfam" id="TIGR01525">
    <property type="entry name" value="ATPase-IB_hvy"/>
    <property type="match status" value="1"/>
</dbReference>
<feature type="transmembrane region" description="Helical" evidence="8">
    <location>
        <begin position="580"/>
        <end position="601"/>
    </location>
</feature>
<dbReference type="Pfam" id="PF00702">
    <property type="entry name" value="Hydrolase"/>
    <property type="match status" value="1"/>
</dbReference>
<keyword evidence="12" id="KW-1185">Reference proteome</keyword>
<evidence type="ECO:0000256" key="7">
    <source>
        <dbReference type="ARBA" id="ARBA00023136"/>
    </source>
</evidence>
<dbReference type="EMBL" id="CP045851">
    <property type="protein sequence ID" value="QGG96252.1"/>
    <property type="molecule type" value="Genomic_DNA"/>
</dbReference>
<dbReference type="Pfam" id="PF00122">
    <property type="entry name" value="E1-E2_ATPase"/>
    <property type="match status" value="1"/>
</dbReference>
<evidence type="ECO:0000256" key="8">
    <source>
        <dbReference type="RuleBase" id="RU362081"/>
    </source>
</evidence>
<protein>
    <submittedName>
        <fullName evidence="11">Cadmium-translocating P-type ATPase</fullName>
        <ecNumber evidence="11">3.6.3.3</ecNumber>
    </submittedName>
</protein>
<dbReference type="InterPro" id="IPR001757">
    <property type="entry name" value="P_typ_ATPase"/>
</dbReference>
<evidence type="ECO:0000256" key="9">
    <source>
        <dbReference type="SAM" id="MobiDB-lite"/>
    </source>
</evidence>
<feature type="region of interest" description="Disordered" evidence="9">
    <location>
        <begin position="1"/>
        <end position="22"/>
    </location>
</feature>
<sequence length="647" mass="65862">MSDSCCAGPAREAGSDSPSGWQEGWRTIAAGTAATAWLVGIVAGISDADTAADVAFVVAVVAGGLTFVPSSLRALRGGRVGVGLLMTIAGAGALVLGQLGEAAALAFLFSVSEALEDWAVTRARRGLRAVLELVPETTLVRRDGVVAEVATDDVRTGEVIVLRAGARLVTDGLVSEGQSVLDVSAVTGESIPVECTAGDRVVAGSINGGGQLDIIATAAPADSTLARIVHTVEEAQEHKSNAQRLADRVARPLVPGIMVLAAAIAFVGSVVGDPDVWIERALVVLVAAAPCALAISVPVTTFAAIGAATRTGTVIKGGAALEALARVRVVAFDKTGTLTRNRPVVVDVATNGTSRDTVLGLAAALEANSDHPLAAAITAAGHPTGPASDVQTIAGAGITGQVGDHDVRLGSPRFVPGGPLDTEVARMMESGATVVIVERDRTPIGAIAVRDELRPEVPTIIESLHRLGIHTTMLTGDHRATAVAIARAAGIDDVRAELLPDDKQTAITELRSRAAVAMVGDGINDAPALATADVGIAMGALGSDVAVEAADIAIMGDQLTHLPALVGHARRTRRIMVQNLVLSGLIIAALVPIAAVGMLGLGTVVAVHEGAEILVIANAMRARSNPERPAARPIRNRDQSELAHAHA</sequence>
<dbReference type="Gene3D" id="3.40.1110.10">
    <property type="entry name" value="Calcium-transporting ATPase, cytoplasmic domain N"/>
    <property type="match status" value="1"/>
</dbReference>
<dbReference type="Proteomes" id="UP000334019">
    <property type="component" value="Chromosome"/>
</dbReference>
<dbReference type="PANTHER" id="PTHR48085:SF5">
    <property type="entry name" value="CADMIUM_ZINC-TRANSPORTING ATPASE HMA4-RELATED"/>
    <property type="match status" value="1"/>
</dbReference>
<accession>A0A5Q2RMU0</accession>
<evidence type="ECO:0000256" key="2">
    <source>
        <dbReference type="ARBA" id="ARBA00006024"/>
    </source>
</evidence>
<evidence type="ECO:0000256" key="1">
    <source>
        <dbReference type="ARBA" id="ARBA00004651"/>
    </source>
</evidence>
<evidence type="ECO:0000256" key="3">
    <source>
        <dbReference type="ARBA" id="ARBA00022692"/>
    </source>
</evidence>
<keyword evidence="7 8" id="KW-0472">Membrane</keyword>
<dbReference type="InterPro" id="IPR023299">
    <property type="entry name" value="ATPase_P-typ_cyto_dom_N"/>
</dbReference>
<dbReference type="InterPro" id="IPR051014">
    <property type="entry name" value="Cation_Transport_ATPase_IB"/>
</dbReference>
<comment type="subcellular location">
    <subcellularLocation>
        <location evidence="1">Cell membrane</location>
        <topology evidence="1">Multi-pass membrane protein</topology>
    </subcellularLocation>
</comment>
<gene>
    <name evidence="11" type="primary">cadA</name>
    <name evidence="11" type="ORF">GH723_14720</name>
</gene>